<evidence type="ECO:0000313" key="7">
    <source>
        <dbReference type="Proteomes" id="UP000006589"/>
    </source>
</evidence>
<keyword evidence="6" id="KW-0560">Oxidoreductase</keyword>
<dbReference type="Gene3D" id="3.30.70.2450">
    <property type="match status" value="1"/>
</dbReference>
<dbReference type="InterPro" id="IPR036249">
    <property type="entry name" value="Thioredoxin-like_sf"/>
</dbReference>
<evidence type="ECO:0000259" key="5">
    <source>
        <dbReference type="Pfam" id="PF01494"/>
    </source>
</evidence>
<keyword evidence="4" id="KW-0274">FAD</keyword>
<sequence length="576" mass="61545">MTDANAAPGYDTDVIVVGAGPIGLTAGCALRHHGVSCLLLEQRTEVRAYSRANNLWARPQELLAGIGLRDALAENAYAVRTINFFVDGAPTTPIPIADVASPHPDVLYSGQDVIERTLIDAFEARGGRLERGCTVTGIDQDGAGVTVTLRRGADGPETRLRARYCVAADGARSTVRARLGLDFEPERLAGCMNRQVDARLSWRRGSEPDQLWFFYYPRGFAGIMPVWGGYHRLFFLADDAGVPDRDPTLDEIQALAREVTGDETLTLSDPQWLTHSRFAYGVSPGYARGRVFLAGDAGHLSLPIGGQGMNAGLHDAVEIAWRLAMTLRGEAAPAILDSYDGERGGEHARLSAQQVRGFRWTVYRGAVTDTVLGLAAKALPNLGSLLQGTDDMQQMGVAYPGSLLNADHLSGLADLGHLLRPGPKPGQRAPDAPVTRDGARTRLFPFLYNPDGWTTGWALLCFDGRSPEAAPALQEAVRAVAPWPWLRPRLVLAGPLIAAGAVPVLSDLDGRAHGAYGLEGRPALVLVRPDGHIAFRSGADRTDRLVAYCRALFDAADRAAGDAAGDAARPEAACAG</sequence>
<name>B1M5B5_METRJ</name>
<evidence type="ECO:0000313" key="6">
    <source>
        <dbReference type="EMBL" id="ACB23506.1"/>
    </source>
</evidence>
<dbReference type="Gene3D" id="3.40.30.120">
    <property type="match status" value="1"/>
</dbReference>
<accession>B1M5B5</accession>
<dbReference type="InterPro" id="IPR036188">
    <property type="entry name" value="FAD/NAD-bd_sf"/>
</dbReference>
<dbReference type="InterPro" id="IPR050641">
    <property type="entry name" value="RIFMO-like"/>
</dbReference>
<dbReference type="STRING" id="426355.Mrad2831_1511"/>
<dbReference type="KEGG" id="mrd:Mrad2831_1511"/>
<keyword evidence="3" id="KW-0285">Flavoprotein</keyword>
<dbReference type="GO" id="GO:0071949">
    <property type="term" value="F:FAD binding"/>
    <property type="evidence" value="ECO:0007669"/>
    <property type="project" value="InterPro"/>
</dbReference>
<comment type="similarity">
    <text evidence="2">Belongs to the PheA/TfdB FAD monooxygenase family.</text>
</comment>
<dbReference type="SUPFAM" id="SSF52833">
    <property type="entry name" value="Thioredoxin-like"/>
    <property type="match status" value="1"/>
</dbReference>
<dbReference type="RefSeq" id="WP_012318494.1">
    <property type="nucleotide sequence ID" value="NC_010505.1"/>
</dbReference>
<feature type="domain" description="FAD-binding" evidence="5">
    <location>
        <begin position="11"/>
        <end position="343"/>
    </location>
</feature>
<dbReference type="PANTHER" id="PTHR43004">
    <property type="entry name" value="TRK SYSTEM POTASSIUM UPTAKE PROTEIN"/>
    <property type="match status" value="1"/>
</dbReference>
<evidence type="ECO:0000256" key="3">
    <source>
        <dbReference type="ARBA" id="ARBA00022630"/>
    </source>
</evidence>
<proteinExistence type="inferred from homology"/>
<dbReference type="AlphaFoldDB" id="B1M5B5"/>
<dbReference type="GeneID" id="6137533"/>
<dbReference type="HOGENOM" id="CLU_009665_20_3_5"/>
<evidence type="ECO:0000256" key="4">
    <source>
        <dbReference type="ARBA" id="ARBA00022827"/>
    </source>
</evidence>
<keyword evidence="6" id="KW-0503">Monooxygenase</keyword>
<evidence type="ECO:0000256" key="1">
    <source>
        <dbReference type="ARBA" id="ARBA00001974"/>
    </source>
</evidence>
<dbReference type="Proteomes" id="UP000006589">
    <property type="component" value="Chromosome"/>
</dbReference>
<dbReference type="PATRIC" id="fig|426355.14.peg.1545"/>
<dbReference type="OrthoDB" id="9791689at2"/>
<reference evidence="6 7" key="1">
    <citation type="submission" date="2008-03" db="EMBL/GenBank/DDBJ databases">
        <title>Complete sequence of chromosome of Methylobacterium radiotolerans JCM 2831.</title>
        <authorList>
            <consortium name="US DOE Joint Genome Institute"/>
            <person name="Copeland A."/>
            <person name="Lucas S."/>
            <person name="Lapidus A."/>
            <person name="Glavina del Rio T."/>
            <person name="Dalin E."/>
            <person name="Tice H."/>
            <person name="Bruce D."/>
            <person name="Goodwin L."/>
            <person name="Pitluck S."/>
            <person name="Kiss H."/>
            <person name="Brettin T."/>
            <person name="Detter J.C."/>
            <person name="Han C."/>
            <person name="Kuske C.R."/>
            <person name="Schmutz J."/>
            <person name="Larimer F."/>
            <person name="Land M."/>
            <person name="Hauser L."/>
            <person name="Kyrpides N."/>
            <person name="Mikhailova N."/>
            <person name="Marx C.J."/>
            <person name="Richardson P."/>
        </authorList>
    </citation>
    <scope>NUCLEOTIDE SEQUENCE [LARGE SCALE GENOMIC DNA]</scope>
    <source>
        <strain evidence="7">ATCC 27329 / DSM 1819 / JCM 2831 / NBRC 15690 / NCIMB 10815 / 0-1</strain>
    </source>
</reference>
<comment type="cofactor">
    <cofactor evidence="1">
        <name>FAD</name>
        <dbReference type="ChEBI" id="CHEBI:57692"/>
    </cofactor>
</comment>
<dbReference type="InterPro" id="IPR002938">
    <property type="entry name" value="FAD-bd"/>
</dbReference>
<dbReference type="Gene3D" id="3.50.50.60">
    <property type="entry name" value="FAD/NAD(P)-binding domain"/>
    <property type="match status" value="1"/>
</dbReference>
<dbReference type="PRINTS" id="PR00420">
    <property type="entry name" value="RNGMNOXGNASE"/>
</dbReference>
<dbReference type="eggNOG" id="COG0654">
    <property type="taxonomic scope" value="Bacteria"/>
</dbReference>
<dbReference type="Pfam" id="PF21274">
    <property type="entry name" value="Rng_hyd_C"/>
    <property type="match status" value="1"/>
</dbReference>
<gene>
    <name evidence="6" type="ordered locus">Mrad2831_1511</name>
</gene>
<organism evidence="6 7">
    <name type="scientific">Methylobacterium radiotolerans (strain ATCC 27329 / DSM 1819 / JCM 2831 / NBRC 15690 / NCIMB 10815 / 0-1)</name>
    <dbReference type="NCBI Taxonomy" id="426355"/>
    <lineage>
        <taxon>Bacteria</taxon>
        <taxon>Pseudomonadati</taxon>
        <taxon>Pseudomonadota</taxon>
        <taxon>Alphaproteobacteria</taxon>
        <taxon>Hyphomicrobiales</taxon>
        <taxon>Methylobacteriaceae</taxon>
        <taxon>Methylobacterium</taxon>
    </lineage>
</organism>
<dbReference type="SUPFAM" id="SSF51905">
    <property type="entry name" value="FAD/NAD(P)-binding domain"/>
    <property type="match status" value="1"/>
</dbReference>
<protein>
    <submittedName>
        <fullName evidence="6">Monooxygenase FAD-binding</fullName>
    </submittedName>
</protein>
<dbReference type="Pfam" id="PF01494">
    <property type="entry name" value="FAD_binding_3"/>
    <property type="match status" value="1"/>
</dbReference>
<dbReference type="EMBL" id="CP001001">
    <property type="protein sequence ID" value="ACB23506.1"/>
    <property type="molecule type" value="Genomic_DNA"/>
</dbReference>
<evidence type="ECO:0000256" key="2">
    <source>
        <dbReference type="ARBA" id="ARBA00007801"/>
    </source>
</evidence>
<dbReference type="GO" id="GO:0016709">
    <property type="term" value="F:oxidoreductase activity, acting on paired donors, with incorporation or reduction of molecular oxygen, NAD(P)H as one donor, and incorporation of one atom of oxygen"/>
    <property type="evidence" value="ECO:0007669"/>
    <property type="project" value="UniProtKB-ARBA"/>
</dbReference>
<dbReference type="PANTHER" id="PTHR43004:SF19">
    <property type="entry name" value="BINDING MONOOXYGENASE, PUTATIVE (JCVI)-RELATED"/>
    <property type="match status" value="1"/>
</dbReference>